<evidence type="ECO:0000256" key="3">
    <source>
        <dbReference type="ARBA" id="ARBA00022692"/>
    </source>
</evidence>
<evidence type="ECO:0000256" key="2">
    <source>
        <dbReference type="ARBA" id="ARBA00022475"/>
    </source>
</evidence>
<feature type="transmembrane region" description="Helical" evidence="6">
    <location>
        <begin position="105"/>
        <end position="130"/>
    </location>
</feature>
<gene>
    <name evidence="8" type="ORF">B4O97_17625</name>
</gene>
<keyword evidence="4 6" id="KW-1133">Transmembrane helix</keyword>
<keyword evidence="5 6" id="KW-0472">Membrane</keyword>
<evidence type="ECO:0000256" key="4">
    <source>
        <dbReference type="ARBA" id="ARBA00022989"/>
    </source>
</evidence>
<keyword evidence="3 6" id="KW-0812">Transmembrane</keyword>
<evidence type="ECO:0000313" key="9">
    <source>
        <dbReference type="Proteomes" id="UP000192343"/>
    </source>
</evidence>
<dbReference type="InterPro" id="IPR036259">
    <property type="entry name" value="MFS_trans_sf"/>
</dbReference>
<dbReference type="EMBL" id="MWQY01000028">
    <property type="protein sequence ID" value="ORC30724.1"/>
    <property type="molecule type" value="Genomic_DNA"/>
</dbReference>
<dbReference type="RefSeq" id="WP_083052834.1">
    <property type="nucleotide sequence ID" value="NZ_MWQY01000028.1"/>
</dbReference>
<evidence type="ECO:0000313" key="8">
    <source>
        <dbReference type="EMBL" id="ORC30724.1"/>
    </source>
</evidence>
<organism evidence="8 9">
    <name type="scientific">Marispirochaeta aestuarii</name>
    <dbReference type="NCBI Taxonomy" id="1963862"/>
    <lineage>
        <taxon>Bacteria</taxon>
        <taxon>Pseudomonadati</taxon>
        <taxon>Spirochaetota</taxon>
        <taxon>Spirochaetia</taxon>
        <taxon>Spirochaetales</taxon>
        <taxon>Spirochaetaceae</taxon>
        <taxon>Marispirochaeta</taxon>
    </lineage>
</organism>
<feature type="transmembrane region" description="Helical" evidence="6">
    <location>
        <begin position="142"/>
        <end position="160"/>
    </location>
</feature>
<comment type="subcellular location">
    <subcellularLocation>
        <location evidence="1">Cell membrane</location>
        <topology evidence="1">Multi-pass membrane protein</topology>
    </subcellularLocation>
</comment>
<evidence type="ECO:0000256" key="6">
    <source>
        <dbReference type="SAM" id="Phobius"/>
    </source>
</evidence>
<dbReference type="Gene3D" id="1.20.1250.20">
    <property type="entry name" value="MFS general substrate transporter like domains"/>
    <property type="match status" value="2"/>
</dbReference>
<sequence length="393" mass="41702">MSTGQSPAVPTRFPLGSTLLVVNVFFMTFVARAILSPLLLTVQEEMGLSHAEGGGLFLVISAGLMTSMLLSGFILKFITHHVNIALAACLSGSALYLLSMAKDPALFRLGLFFLGAASGLYLPSGVVTITEIVPARQRGMGIAFHEVGPILGFASAPFFAELALRFADWRSFLLILGTVTISSGIIYARFGRGGSFHGTPPLWSELALIIRQRDFWIIAFFFILALGAEAGIYSMLPSYLIVEKGIDRAFVNSMVGTSRLTALLMIFTSGYLADRFGYKRVIAAVLLSCGTVTAVLGIATGVPLIAAVYLQPMLVCAFFPAGFIAMSGVSGSRQRNLPVSLTIPLAYLFGGGMIPALIGRLAEQGAFGAGFVFAGILMATGAVLVPFMKTQVR</sequence>
<accession>A0A1Y1RTG4</accession>
<proteinExistence type="predicted"/>
<dbReference type="PANTHER" id="PTHR43124:SF3">
    <property type="entry name" value="CHLORAMPHENICOL EFFLUX PUMP RV0191"/>
    <property type="match status" value="1"/>
</dbReference>
<protein>
    <recommendedName>
        <fullName evidence="7">Major facilitator superfamily (MFS) profile domain-containing protein</fullName>
    </recommendedName>
</protein>
<reference evidence="8 9" key="1">
    <citation type="submission" date="2017-03" db="EMBL/GenBank/DDBJ databases">
        <title>Draft Genome sequence of Marispirochaeta sp. strain JC444.</title>
        <authorList>
            <person name="Shivani Y."/>
            <person name="Subhash Y."/>
            <person name="Sasikala C."/>
            <person name="Ramana C."/>
        </authorList>
    </citation>
    <scope>NUCLEOTIDE SEQUENCE [LARGE SCALE GENOMIC DNA]</scope>
    <source>
        <strain evidence="8 9">JC444</strain>
    </source>
</reference>
<dbReference type="Pfam" id="PF07690">
    <property type="entry name" value="MFS_1"/>
    <property type="match status" value="1"/>
</dbReference>
<dbReference type="OrthoDB" id="142423at2"/>
<evidence type="ECO:0000259" key="7">
    <source>
        <dbReference type="PROSITE" id="PS50850"/>
    </source>
</evidence>
<dbReference type="InterPro" id="IPR011701">
    <property type="entry name" value="MFS"/>
</dbReference>
<name>A0A1Y1RTG4_9SPIO</name>
<dbReference type="InterPro" id="IPR020846">
    <property type="entry name" value="MFS_dom"/>
</dbReference>
<dbReference type="PANTHER" id="PTHR43124">
    <property type="entry name" value="PURINE EFFLUX PUMP PBUE"/>
    <property type="match status" value="1"/>
</dbReference>
<dbReference type="AlphaFoldDB" id="A0A1Y1RTG4"/>
<feature type="transmembrane region" description="Helical" evidence="6">
    <location>
        <begin position="308"/>
        <end position="329"/>
    </location>
</feature>
<feature type="transmembrane region" description="Helical" evidence="6">
    <location>
        <begin position="55"/>
        <end position="75"/>
    </location>
</feature>
<evidence type="ECO:0000256" key="5">
    <source>
        <dbReference type="ARBA" id="ARBA00023136"/>
    </source>
</evidence>
<feature type="transmembrane region" description="Helical" evidence="6">
    <location>
        <begin position="341"/>
        <end position="359"/>
    </location>
</feature>
<feature type="transmembrane region" description="Helical" evidence="6">
    <location>
        <begin position="256"/>
        <end position="274"/>
    </location>
</feature>
<dbReference type="PROSITE" id="PS50850">
    <property type="entry name" value="MFS"/>
    <property type="match status" value="1"/>
</dbReference>
<dbReference type="STRING" id="1963862.B4O97_17625"/>
<comment type="caution">
    <text evidence="8">The sequence shown here is derived from an EMBL/GenBank/DDBJ whole genome shotgun (WGS) entry which is preliminary data.</text>
</comment>
<dbReference type="InterPro" id="IPR050189">
    <property type="entry name" value="MFS_Efflux_Transporters"/>
</dbReference>
<dbReference type="Proteomes" id="UP000192343">
    <property type="component" value="Unassembled WGS sequence"/>
</dbReference>
<feature type="transmembrane region" description="Helical" evidence="6">
    <location>
        <begin position="82"/>
        <end position="99"/>
    </location>
</feature>
<feature type="transmembrane region" description="Helical" evidence="6">
    <location>
        <begin position="215"/>
        <end position="236"/>
    </location>
</feature>
<evidence type="ECO:0000256" key="1">
    <source>
        <dbReference type="ARBA" id="ARBA00004651"/>
    </source>
</evidence>
<feature type="transmembrane region" description="Helical" evidence="6">
    <location>
        <begin position="12"/>
        <end position="35"/>
    </location>
</feature>
<dbReference type="GO" id="GO:0005886">
    <property type="term" value="C:plasma membrane"/>
    <property type="evidence" value="ECO:0007669"/>
    <property type="project" value="UniProtKB-SubCell"/>
</dbReference>
<dbReference type="GO" id="GO:0022857">
    <property type="term" value="F:transmembrane transporter activity"/>
    <property type="evidence" value="ECO:0007669"/>
    <property type="project" value="InterPro"/>
</dbReference>
<keyword evidence="2" id="KW-1003">Cell membrane</keyword>
<feature type="domain" description="Major facilitator superfamily (MFS) profile" evidence="7">
    <location>
        <begin position="17"/>
        <end position="393"/>
    </location>
</feature>
<dbReference type="SUPFAM" id="SSF103473">
    <property type="entry name" value="MFS general substrate transporter"/>
    <property type="match status" value="1"/>
</dbReference>
<feature type="transmembrane region" description="Helical" evidence="6">
    <location>
        <begin position="365"/>
        <end position="387"/>
    </location>
</feature>
<feature type="transmembrane region" description="Helical" evidence="6">
    <location>
        <begin position="172"/>
        <end position="190"/>
    </location>
</feature>
<keyword evidence="9" id="KW-1185">Reference proteome</keyword>
<feature type="transmembrane region" description="Helical" evidence="6">
    <location>
        <begin position="281"/>
        <end position="302"/>
    </location>
</feature>